<dbReference type="InterPro" id="IPR003146">
    <property type="entry name" value="M14A_act_pep"/>
</dbReference>
<evidence type="ECO:0000256" key="6">
    <source>
        <dbReference type="ARBA" id="ARBA00022645"/>
    </source>
</evidence>
<dbReference type="GO" id="GO:0008270">
    <property type="term" value="F:zinc ion binding"/>
    <property type="evidence" value="ECO:0007669"/>
    <property type="project" value="InterPro"/>
</dbReference>
<evidence type="ECO:0000256" key="13">
    <source>
        <dbReference type="ARBA" id="ARBA00023049"/>
    </source>
</evidence>
<evidence type="ECO:0000256" key="19">
    <source>
        <dbReference type="SAM" id="SignalP"/>
    </source>
</evidence>
<keyword evidence="9 19" id="KW-0732">Signal</keyword>
<keyword evidence="14" id="KW-0865">Zymogen</keyword>
<reference evidence="21" key="1">
    <citation type="submission" date="2023-06" db="EMBL/GenBank/DDBJ databases">
        <title>Genomic analysis of the entomopathogenic nematode Steinernema hermaphroditum.</title>
        <authorList>
            <person name="Schwarz E.M."/>
            <person name="Heppert J.K."/>
            <person name="Baniya A."/>
            <person name="Schwartz H.T."/>
            <person name="Tan C.-H."/>
            <person name="Antoshechkin I."/>
            <person name="Sternberg P.W."/>
            <person name="Goodrich-Blair H."/>
            <person name="Dillman A.R."/>
        </authorList>
    </citation>
    <scope>NUCLEOTIDE SEQUENCE</scope>
    <source>
        <strain evidence="21">PS9179</strain>
        <tissue evidence="21">Whole animal</tissue>
    </source>
</reference>
<dbReference type="GO" id="GO:0005615">
    <property type="term" value="C:extracellular space"/>
    <property type="evidence" value="ECO:0007669"/>
    <property type="project" value="TreeGrafter"/>
</dbReference>
<name>A0AA39LTA3_9BILA</name>
<keyword evidence="5" id="KW-0964">Secreted</keyword>
<dbReference type="SUPFAM" id="SSF53187">
    <property type="entry name" value="Zn-dependent exopeptidases"/>
    <property type="match status" value="1"/>
</dbReference>
<evidence type="ECO:0000256" key="5">
    <source>
        <dbReference type="ARBA" id="ARBA00022525"/>
    </source>
</evidence>
<feature type="domain" description="Peptidase M14" evidence="20">
    <location>
        <begin position="135"/>
        <end position="425"/>
    </location>
</feature>
<evidence type="ECO:0000256" key="15">
    <source>
        <dbReference type="ARBA" id="ARBA00023157"/>
    </source>
</evidence>
<dbReference type="AlphaFoldDB" id="A0AA39LTA3"/>
<keyword evidence="12" id="KW-0843">Virulence</keyword>
<proteinExistence type="inferred from homology"/>
<evidence type="ECO:0000313" key="21">
    <source>
        <dbReference type="EMBL" id="KAK0408530.1"/>
    </source>
</evidence>
<dbReference type="FunFam" id="3.40.630.10:FF:000040">
    <property type="entry name" value="zinc carboxypeptidase"/>
    <property type="match status" value="1"/>
</dbReference>
<evidence type="ECO:0000256" key="14">
    <source>
        <dbReference type="ARBA" id="ARBA00023145"/>
    </source>
</evidence>
<keyword evidence="6" id="KW-0121">Carboxypeptidase</keyword>
<evidence type="ECO:0000313" key="22">
    <source>
        <dbReference type="Proteomes" id="UP001175271"/>
    </source>
</evidence>
<dbReference type="SUPFAM" id="SSF54897">
    <property type="entry name" value="Protease propeptides/inhibitors"/>
    <property type="match status" value="1"/>
</dbReference>
<comment type="function">
    <text evidence="16">Involved in the digestion of the blood meal.</text>
</comment>
<evidence type="ECO:0000259" key="20">
    <source>
        <dbReference type="PROSITE" id="PS52035"/>
    </source>
</evidence>
<evidence type="ECO:0000256" key="17">
    <source>
        <dbReference type="ARBA" id="ARBA00069039"/>
    </source>
</evidence>
<feature type="signal peptide" evidence="19">
    <location>
        <begin position="1"/>
        <end position="19"/>
    </location>
</feature>
<comment type="caution">
    <text evidence="21">The sequence shown here is derived from an EMBL/GenBank/DDBJ whole genome shotgun (WGS) entry which is preliminary data.</text>
</comment>
<evidence type="ECO:0000256" key="7">
    <source>
        <dbReference type="ARBA" id="ARBA00022670"/>
    </source>
</evidence>
<evidence type="ECO:0000256" key="16">
    <source>
        <dbReference type="ARBA" id="ARBA00057299"/>
    </source>
</evidence>
<keyword evidence="22" id="KW-1185">Reference proteome</keyword>
<keyword evidence="7" id="KW-0645">Protease</keyword>
<comment type="similarity">
    <text evidence="4 18">Belongs to the peptidase M14 family.</text>
</comment>
<dbReference type="SMART" id="SM00631">
    <property type="entry name" value="Zn_pept"/>
    <property type="match status" value="1"/>
</dbReference>
<sequence length="428" mass="48106">MNTLLSLGLFGLLVVSGSALQIPQQGRYISYDGHSVISIKTSTEEHVKAIQEMEATEGLSGLDFWKEPRKVKGTVDVRVAPEHRMKMEAFLLKQGLEYTVKIENLGKIVRAEQERLAKRTIFKAGDHPSLMTIDEFHNLREIQEYVKSVASTYETASTFNIGKSYQKRDMLGVKIGNKGTNKKSAFIHGCIHAREWLGCATMVYIINELTQNANQYQDILNSLDIYILPVANPDGYSFTWTDNRMWRKTRTGPRQGCYGVDPNRNFNFKWETSGFSTDPCSETYAGPSPFSEIESKHIGDFLKAQKPVVYFDIHTYSEDFMYSYGYAEVYPNDVDDLRRVAGQATDAVNNVNGEEFRYGSITDIIYPASGSTIDFAKGVVGTKYAYAMELRPDEYAQDGFIVDNDQIQPGASECWAGIQVVFQAAAQA</sequence>
<dbReference type="GO" id="GO:0006508">
    <property type="term" value="P:proteolysis"/>
    <property type="evidence" value="ECO:0007669"/>
    <property type="project" value="UniProtKB-KW"/>
</dbReference>
<dbReference type="Proteomes" id="UP001175271">
    <property type="component" value="Unassembled WGS sequence"/>
</dbReference>
<keyword evidence="8" id="KW-0479">Metal-binding</keyword>
<dbReference type="CDD" id="cd03860">
    <property type="entry name" value="M14_CP_A-B_like"/>
    <property type="match status" value="1"/>
</dbReference>
<evidence type="ECO:0000256" key="8">
    <source>
        <dbReference type="ARBA" id="ARBA00022723"/>
    </source>
</evidence>
<comment type="subcellular location">
    <subcellularLocation>
        <location evidence="3">Secreted</location>
    </subcellularLocation>
</comment>
<evidence type="ECO:0000256" key="11">
    <source>
        <dbReference type="ARBA" id="ARBA00022833"/>
    </source>
</evidence>
<organism evidence="21 22">
    <name type="scientific">Steinernema hermaphroditum</name>
    <dbReference type="NCBI Taxonomy" id="289476"/>
    <lineage>
        <taxon>Eukaryota</taxon>
        <taxon>Metazoa</taxon>
        <taxon>Ecdysozoa</taxon>
        <taxon>Nematoda</taxon>
        <taxon>Chromadorea</taxon>
        <taxon>Rhabditida</taxon>
        <taxon>Tylenchina</taxon>
        <taxon>Panagrolaimomorpha</taxon>
        <taxon>Strongyloidoidea</taxon>
        <taxon>Steinernematidae</taxon>
        <taxon>Steinernema</taxon>
    </lineage>
</organism>
<dbReference type="InterPro" id="IPR000834">
    <property type="entry name" value="Peptidase_M14"/>
</dbReference>
<dbReference type="PRINTS" id="PR00765">
    <property type="entry name" value="CRBOXYPTASEA"/>
</dbReference>
<evidence type="ECO:0000256" key="10">
    <source>
        <dbReference type="ARBA" id="ARBA00022801"/>
    </source>
</evidence>
<dbReference type="Pfam" id="PF02244">
    <property type="entry name" value="Propep_M14"/>
    <property type="match status" value="1"/>
</dbReference>
<dbReference type="EMBL" id="JAUCMV010000003">
    <property type="protein sequence ID" value="KAK0408530.1"/>
    <property type="molecule type" value="Genomic_DNA"/>
</dbReference>
<keyword evidence="11" id="KW-0862">Zinc</keyword>
<keyword evidence="10" id="KW-0378">Hydrolase</keyword>
<dbReference type="GO" id="GO:0004181">
    <property type="term" value="F:metallocarboxypeptidase activity"/>
    <property type="evidence" value="ECO:0007669"/>
    <property type="project" value="InterPro"/>
</dbReference>
<dbReference type="Gene3D" id="3.40.630.10">
    <property type="entry name" value="Zn peptidases"/>
    <property type="match status" value="1"/>
</dbReference>
<dbReference type="Gene3D" id="3.30.70.340">
    <property type="entry name" value="Metallocarboxypeptidase-like"/>
    <property type="match status" value="1"/>
</dbReference>
<dbReference type="PROSITE" id="PS52035">
    <property type="entry name" value="PEPTIDASE_M14"/>
    <property type="match status" value="1"/>
</dbReference>
<dbReference type="InterPro" id="IPR036990">
    <property type="entry name" value="M14A-like_propep"/>
</dbReference>
<evidence type="ECO:0000256" key="4">
    <source>
        <dbReference type="ARBA" id="ARBA00005988"/>
    </source>
</evidence>
<dbReference type="FunFam" id="3.30.70.340:FF:000002">
    <property type="entry name" value="Carboxypeptidase A"/>
    <property type="match status" value="1"/>
</dbReference>
<evidence type="ECO:0000256" key="2">
    <source>
        <dbReference type="ARBA" id="ARBA00003091"/>
    </source>
</evidence>
<evidence type="ECO:0000256" key="1">
    <source>
        <dbReference type="ARBA" id="ARBA00001947"/>
    </source>
</evidence>
<keyword evidence="15" id="KW-1015">Disulfide bond</keyword>
<evidence type="ECO:0000256" key="18">
    <source>
        <dbReference type="PROSITE-ProRule" id="PRU01379"/>
    </source>
</evidence>
<feature type="active site" description="Proton donor/acceptor" evidence="18">
    <location>
        <position position="389"/>
    </location>
</feature>
<evidence type="ECO:0000256" key="12">
    <source>
        <dbReference type="ARBA" id="ARBA00023026"/>
    </source>
</evidence>
<dbReference type="Pfam" id="PF00246">
    <property type="entry name" value="Peptidase_M14"/>
    <property type="match status" value="1"/>
</dbReference>
<accession>A0AA39LTA3</accession>
<dbReference type="PANTHER" id="PTHR11705">
    <property type="entry name" value="PROTEASE FAMILY M14 CARBOXYPEPTIDASE A,B"/>
    <property type="match status" value="1"/>
</dbReference>
<comment type="cofactor">
    <cofactor evidence="1">
        <name>Zn(2+)</name>
        <dbReference type="ChEBI" id="CHEBI:29105"/>
    </cofactor>
</comment>
<comment type="function">
    <text evidence="2">Extracellular metalloprotease that contributes to pathogenicity.</text>
</comment>
<evidence type="ECO:0000256" key="9">
    <source>
        <dbReference type="ARBA" id="ARBA00022729"/>
    </source>
</evidence>
<protein>
    <recommendedName>
        <fullName evidence="17">Zinc carboxypeptidase A 1</fullName>
    </recommendedName>
</protein>
<keyword evidence="13" id="KW-0482">Metalloprotease</keyword>
<dbReference type="PANTHER" id="PTHR11705:SF143">
    <property type="entry name" value="SLL0236 PROTEIN"/>
    <property type="match status" value="1"/>
</dbReference>
<gene>
    <name evidence="21" type="ORF">QR680_004009</name>
</gene>
<feature type="chain" id="PRO_5041471044" description="Zinc carboxypeptidase A 1" evidence="19">
    <location>
        <begin position="20"/>
        <end position="428"/>
    </location>
</feature>
<evidence type="ECO:0000256" key="3">
    <source>
        <dbReference type="ARBA" id="ARBA00004613"/>
    </source>
</evidence>